<feature type="compositionally biased region" description="Low complexity" evidence="10">
    <location>
        <begin position="28"/>
        <end position="38"/>
    </location>
</feature>
<evidence type="ECO:0000256" key="6">
    <source>
        <dbReference type="ARBA" id="ARBA00022824"/>
    </source>
</evidence>
<keyword evidence="4" id="KW-0337">GPI-anchor biosynthesis</keyword>
<name>A0A2N5TZR9_9BASI</name>
<evidence type="ECO:0000256" key="11">
    <source>
        <dbReference type="SAM" id="Phobius"/>
    </source>
</evidence>
<evidence type="ECO:0000313" key="13">
    <source>
        <dbReference type="Proteomes" id="UP000235392"/>
    </source>
</evidence>
<proteinExistence type="inferred from homology"/>
<evidence type="ECO:0000256" key="4">
    <source>
        <dbReference type="ARBA" id="ARBA00022502"/>
    </source>
</evidence>
<keyword evidence="8 11" id="KW-0472">Membrane</keyword>
<evidence type="ECO:0000256" key="2">
    <source>
        <dbReference type="ARBA" id="ARBA00004687"/>
    </source>
</evidence>
<evidence type="ECO:0000256" key="9">
    <source>
        <dbReference type="ARBA" id="ARBA00023180"/>
    </source>
</evidence>
<evidence type="ECO:0000256" key="1">
    <source>
        <dbReference type="ARBA" id="ARBA00004477"/>
    </source>
</evidence>
<comment type="similarity">
    <text evidence="3">Belongs to the PIGS family.</text>
</comment>
<feature type="region of interest" description="Disordered" evidence="10">
    <location>
        <begin position="1"/>
        <end position="48"/>
    </location>
</feature>
<comment type="caution">
    <text evidence="12">The sequence shown here is derived from an EMBL/GenBank/DDBJ whole genome shotgun (WGS) entry which is preliminary data.</text>
</comment>
<accession>A0A2N5TZR9</accession>
<dbReference type="AlphaFoldDB" id="A0A2N5TZR9"/>
<protein>
    <recommendedName>
        <fullName evidence="14">GPI transamidase component PIG-S</fullName>
    </recommendedName>
</protein>
<evidence type="ECO:0000256" key="3">
    <source>
        <dbReference type="ARBA" id="ARBA00005316"/>
    </source>
</evidence>
<evidence type="ECO:0000256" key="7">
    <source>
        <dbReference type="ARBA" id="ARBA00022989"/>
    </source>
</evidence>
<evidence type="ECO:0000256" key="5">
    <source>
        <dbReference type="ARBA" id="ARBA00022692"/>
    </source>
</evidence>
<evidence type="ECO:0000256" key="8">
    <source>
        <dbReference type="ARBA" id="ARBA00023136"/>
    </source>
</evidence>
<comment type="subcellular location">
    <subcellularLocation>
        <location evidence="1">Endoplasmic reticulum membrane</location>
        <topology evidence="1">Multi-pass membrane protein</topology>
    </subcellularLocation>
</comment>
<evidence type="ECO:0000313" key="12">
    <source>
        <dbReference type="EMBL" id="PLW30928.1"/>
    </source>
</evidence>
<dbReference type="EMBL" id="PGCI01000282">
    <property type="protein sequence ID" value="PLW30928.1"/>
    <property type="molecule type" value="Genomic_DNA"/>
</dbReference>
<evidence type="ECO:0000256" key="10">
    <source>
        <dbReference type="SAM" id="MobiDB-lite"/>
    </source>
</evidence>
<dbReference type="UniPathway" id="UPA00196"/>
<sequence>MPSNFCLTTTEEPSTAEAFLSNPTMEQPSSSSSSSSSPSPSPAIAAAGSNAKDRTRLQIIASFWIVIILSLPVWWNTTKIERRALPRAEVESWNHLKPCPIRFPIKLTSSEPDITSEAMKSQVDSLATGLESGYDTYQDAIDILTARCFDFHVKSTTKLASGLGVIVHRSHSDVQNHKGNFAYEKDISISLKSKNKVKELLQHIAPLPSSSSSTQARDSRVIKYSSQLKLVFSLMNEDCTQPSFVRSWSIKHAIELYLEDLLASLSPLHNLTCHTQILQHSPLAFEPTFISNGGQPTYLVEEEELKAFINDADWNLASSVTMEPVINFVLWVPSPAHRPFKIRRTDGTLDVDGSFIRPQWGSVVIYNPDDSALAALGEPRLGVAELARPMKIFRHHLLSLLGVADALDTPEQRTLALDAIVRRRIVENSLEAINSIQVIVNLITDQTNMRVSKQVQNQVKGSLASLKHAQEELMKADGSLWKAAVHADESKTLSSTAFFSPTMLSLLYFPDEHKYAIYTPLFGPVLVPLIIALIKELKSRRKKKSEKQKEE</sequence>
<organism evidence="12 13">
    <name type="scientific">Puccinia coronata f. sp. avenae</name>
    <dbReference type="NCBI Taxonomy" id="200324"/>
    <lineage>
        <taxon>Eukaryota</taxon>
        <taxon>Fungi</taxon>
        <taxon>Dikarya</taxon>
        <taxon>Basidiomycota</taxon>
        <taxon>Pucciniomycotina</taxon>
        <taxon>Pucciniomycetes</taxon>
        <taxon>Pucciniales</taxon>
        <taxon>Pucciniaceae</taxon>
        <taxon>Puccinia</taxon>
    </lineage>
</organism>
<feature type="transmembrane region" description="Helical" evidence="11">
    <location>
        <begin position="57"/>
        <end position="75"/>
    </location>
</feature>
<keyword evidence="9" id="KW-0325">Glycoprotein</keyword>
<feature type="transmembrane region" description="Helical" evidence="11">
    <location>
        <begin position="515"/>
        <end position="534"/>
    </location>
</feature>
<feature type="compositionally biased region" description="Polar residues" evidence="10">
    <location>
        <begin position="1"/>
        <end position="13"/>
    </location>
</feature>
<keyword evidence="7 11" id="KW-1133">Transmembrane helix</keyword>
<dbReference type="PANTHER" id="PTHR21072">
    <property type="entry name" value="GPI TRANSAMIDASE COMPONENT PIG-S"/>
    <property type="match status" value="1"/>
</dbReference>
<gene>
    <name evidence="12" type="ORF">PCASD_20454</name>
</gene>
<dbReference type="GO" id="GO:0042765">
    <property type="term" value="C:GPI-anchor transamidase complex"/>
    <property type="evidence" value="ECO:0007669"/>
    <property type="project" value="InterPro"/>
</dbReference>
<dbReference type="GO" id="GO:0006506">
    <property type="term" value="P:GPI anchor biosynthetic process"/>
    <property type="evidence" value="ECO:0007669"/>
    <property type="project" value="UniProtKB-UniPathway"/>
</dbReference>
<dbReference type="Proteomes" id="UP000235392">
    <property type="component" value="Unassembled WGS sequence"/>
</dbReference>
<keyword evidence="5 11" id="KW-0812">Transmembrane</keyword>
<keyword evidence="6" id="KW-0256">Endoplasmic reticulum</keyword>
<dbReference type="PANTHER" id="PTHR21072:SF13">
    <property type="entry name" value="GPI TRANSAMIDASE COMPONENT PIG-S"/>
    <property type="match status" value="1"/>
</dbReference>
<reference evidence="12 13" key="1">
    <citation type="submission" date="2017-11" db="EMBL/GenBank/DDBJ databases">
        <title>De novo assembly and phasing of dikaryotic genomes from two isolates of Puccinia coronata f. sp. avenae, the causal agent of oat crown rust.</title>
        <authorList>
            <person name="Miller M.E."/>
            <person name="Zhang Y."/>
            <person name="Omidvar V."/>
            <person name="Sperschneider J."/>
            <person name="Schwessinger B."/>
            <person name="Raley C."/>
            <person name="Palmer J.M."/>
            <person name="Garnica D."/>
            <person name="Upadhyaya N."/>
            <person name="Rathjen J."/>
            <person name="Taylor J.M."/>
            <person name="Park R.F."/>
            <person name="Dodds P.N."/>
            <person name="Hirsch C.D."/>
            <person name="Kianian S.F."/>
            <person name="Figueroa M."/>
        </authorList>
    </citation>
    <scope>NUCLEOTIDE SEQUENCE [LARGE SCALE GENOMIC DNA]</scope>
    <source>
        <strain evidence="12">12SD80</strain>
    </source>
</reference>
<evidence type="ECO:0008006" key="14">
    <source>
        <dbReference type="Google" id="ProtNLM"/>
    </source>
</evidence>
<comment type="pathway">
    <text evidence="2">Glycolipid biosynthesis; glycosylphosphatidylinositol-anchor biosynthesis.</text>
</comment>
<dbReference type="InterPro" id="IPR019540">
    <property type="entry name" value="PtdIno-glycan_biosynth_class_S"/>
</dbReference>
<dbReference type="Pfam" id="PF10510">
    <property type="entry name" value="PIG-S"/>
    <property type="match status" value="1"/>
</dbReference>
<dbReference type="GO" id="GO:0016255">
    <property type="term" value="P:attachment of GPI anchor to protein"/>
    <property type="evidence" value="ECO:0007669"/>
    <property type="project" value="InterPro"/>
</dbReference>